<feature type="transmembrane region" description="Helical" evidence="2">
    <location>
        <begin position="462"/>
        <end position="483"/>
    </location>
</feature>
<keyword evidence="2" id="KW-1133">Transmembrane helix</keyword>
<organism evidence="4 5">
    <name type="scientific">Endocarpon pusillum</name>
    <dbReference type="NCBI Taxonomy" id="364733"/>
    <lineage>
        <taxon>Eukaryota</taxon>
        <taxon>Fungi</taxon>
        <taxon>Dikarya</taxon>
        <taxon>Ascomycota</taxon>
        <taxon>Pezizomycotina</taxon>
        <taxon>Eurotiomycetes</taxon>
        <taxon>Chaetothyriomycetidae</taxon>
        <taxon>Verrucariales</taxon>
        <taxon>Verrucariaceae</taxon>
        <taxon>Endocarpon</taxon>
    </lineage>
</organism>
<feature type="domain" description="DUF6536" evidence="3">
    <location>
        <begin position="131"/>
        <end position="281"/>
    </location>
</feature>
<evidence type="ECO:0000259" key="3">
    <source>
        <dbReference type="Pfam" id="PF20163"/>
    </source>
</evidence>
<feature type="transmembrane region" description="Helical" evidence="2">
    <location>
        <begin position="186"/>
        <end position="207"/>
    </location>
</feature>
<reference evidence="4" key="1">
    <citation type="submission" date="2020-02" db="EMBL/GenBank/DDBJ databases">
        <authorList>
            <person name="Palmer J.M."/>
        </authorList>
    </citation>
    <scope>NUCLEOTIDE SEQUENCE</scope>
    <source>
        <strain evidence="4">EPUS1.4</strain>
        <tissue evidence="4">Thallus</tissue>
    </source>
</reference>
<keyword evidence="5" id="KW-1185">Reference proteome</keyword>
<gene>
    <name evidence="4" type="ORF">GJ744_006019</name>
</gene>
<accession>A0A8H7E0W7</accession>
<feature type="transmembrane region" description="Helical" evidence="2">
    <location>
        <begin position="132"/>
        <end position="158"/>
    </location>
</feature>
<evidence type="ECO:0000313" key="4">
    <source>
        <dbReference type="EMBL" id="KAF7502331.1"/>
    </source>
</evidence>
<comment type="caution">
    <text evidence="4">The sequence shown here is derived from an EMBL/GenBank/DDBJ whole genome shotgun (WGS) entry which is preliminary data.</text>
</comment>
<keyword evidence="2" id="KW-0472">Membrane</keyword>
<dbReference type="InterPro" id="IPR046623">
    <property type="entry name" value="DUF6536"/>
</dbReference>
<dbReference type="Pfam" id="PF20163">
    <property type="entry name" value="DUF6536"/>
    <property type="match status" value="1"/>
</dbReference>
<feature type="transmembrane region" description="Helical" evidence="2">
    <location>
        <begin position="731"/>
        <end position="751"/>
    </location>
</feature>
<feature type="region of interest" description="Disordered" evidence="1">
    <location>
        <begin position="1"/>
        <end position="79"/>
    </location>
</feature>
<feature type="transmembrane region" description="Helical" evidence="2">
    <location>
        <begin position="553"/>
        <end position="577"/>
    </location>
</feature>
<evidence type="ECO:0000256" key="1">
    <source>
        <dbReference type="SAM" id="MobiDB-lite"/>
    </source>
</evidence>
<proteinExistence type="predicted"/>
<name>A0A8H7E0W7_9EURO</name>
<keyword evidence="2" id="KW-0812">Transmembrane</keyword>
<feature type="compositionally biased region" description="Polar residues" evidence="1">
    <location>
        <begin position="1"/>
        <end position="16"/>
    </location>
</feature>
<dbReference type="Proteomes" id="UP000606974">
    <property type="component" value="Unassembled WGS sequence"/>
</dbReference>
<feature type="compositionally biased region" description="Low complexity" evidence="1">
    <location>
        <begin position="24"/>
        <end position="35"/>
    </location>
</feature>
<protein>
    <recommendedName>
        <fullName evidence="3">DUF6536 domain-containing protein</fullName>
    </recommendedName>
</protein>
<dbReference type="PANTHER" id="PTHR35395">
    <property type="entry name" value="DUF6536 DOMAIN-CONTAINING PROTEIN"/>
    <property type="match status" value="1"/>
</dbReference>
<dbReference type="PANTHER" id="PTHR35395:SF1">
    <property type="entry name" value="DUF6536 DOMAIN-CONTAINING PROTEIN"/>
    <property type="match status" value="1"/>
</dbReference>
<dbReference type="EMBL" id="JAACFV010000268">
    <property type="protein sequence ID" value="KAF7502331.1"/>
    <property type="molecule type" value="Genomic_DNA"/>
</dbReference>
<dbReference type="AlphaFoldDB" id="A0A8H7E0W7"/>
<evidence type="ECO:0000256" key="2">
    <source>
        <dbReference type="SAM" id="Phobius"/>
    </source>
</evidence>
<sequence length="824" mass="91555">MAATKSRQSDSSQCTETALRADSESQSSSPSRNPSLAIISGTEACETVESQDLNIGPPYRNLDPQDERTPDVDTTANSLPANLVPQEEGIDSRNEFTPEDVAFGSVKFLSPWFPSINPELSTWRTKRSRRKFVIWLCFATAFTTFSLNLSLSIVTWTLGKMSNDRVVTLYQGDCSISKRLDTGIHLVINILSTLLLSISNLCLQLLLSPTRAEVDQAHSEKRWLDIGVPSWRNFMNLPVWSKLVWASLATSSVPIHFLYNSVVFSTVSTNSYMYATVTDAFILPQESELTFQLSNGTRVPAPTDYQLALNTQVQNKYADFGYFHPPSNEEKQCMIQIHGDVSANLPMYKKMSNYECLTSYQSAFSWRPHVLLISNDFDVAVNYNTSLFTWGSNTPNAGNNGKLNVVSWTNDPATNWQDVATFDASDGVAWAHSGHHVQYCLSRQNIPGEQEFRDCRVQCAPVILLVVALFNLVKCVSMLWLLYIRPEQTLSTLGDAIASFLEKPDPHTKNCGVATKMSVQASEKRIDTWGEGECRAWLPATTRWYQAASLSRWLVTMTTSLLILIAGTAVLGTGLAVSKRYEGSISFKTLWSFGFGATNAKEIISWNQPTAGALGLIVNIVIANIWQVLVSFCYLAQSALLSCLLIADEWSGFSNERKPLRVSHPRGIQRSTYFVNMPMRYSIPIMILFAIEHWLLSQSTFVIRVINIDIVNSSPREIEGYTTSGFSLVPAIFALVLPSVFLIAQIVNAFMRKYHAKSNMPLVSTCSAAISANCHRPEGDIDAHLLPVQWGVIQEDDDGCQLCSLTTLRTVSAPQTGSQVFTMP</sequence>
<dbReference type="OrthoDB" id="5429634at2759"/>
<evidence type="ECO:0000313" key="5">
    <source>
        <dbReference type="Proteomes" id="UP000606974"/>
    </source>
</evidence>